<proteinExistence type="predicted"/>
<dbReference type="Proteomes" id="UP001225605">
    <property type="component" value="Unassembled WGS sequence"/>
</dbReference>
<reference evidence="1 2" key="1">
    <citation type="submission" date="2017-06" db="EMBL/GenBank/DDBJ databases">
        <title>Cultured bacterium strain Saccharothrix yanglingensis Hhs.015.</title>
        <authorList>
            <person name="Xia Y."/>
        </authorList>
    </citation>
    <scope>NUCLEOTIDE SEQUENCE [LARGE SCALE GENOMIC DNA]</scope>
    <source>
        <strain evidence="1 2">Hhs.015</strain>
    </source>
</reference>
<evidence type="ECO:0000313" key="2">
    <source>
        <dbReference type="Proteomes" id="UP001225605"/>
    </source>
</evidence>
<accession>A0ABU0X327</accession>
<dbReference type="EMBL" id="NSDM01000005">
    <property type="protein sequence ID" value="MDQ2584959.1"/>
    <property type="molecule type" value="Genomic_DNA"/>
</dbReference>
<name>A0ABU0X327_9PSEU</name>
<evidence type="ECO:0000313" key="1">
    <source>
        <dbReference type="EMBL" id="MDQ2584959.1"/>
    </source>
</evidence>
<keyword evidence="2" id="KW-1185">Reference proteome</keyword>
<evidence type="ECO:0008006" key="3">
    <source>
        <dbReference type="Google" id="ProtNLM"/>
    </source>
</evidence>
<protein>
    <recommendedName>
        <fullName evidence="3">DUF2795 domain-containing protein</fullName>
    </recommendedName>
</protein>
<gene>
    <name evidence="1" type="ORF">CKY47_13400</name>
</gene>
<comment type="caution">
    <text evidence="1">The sequence shown here is derived from an EMBL/GenBank/DDBJ whole genome shotgun (WGS) entry which is preliminary data.</text>
</comment>
<dbReference type="Pfam" id="PF11387">
    <property type="entry name" value="DUF2795"/>
    <property type="match status" value="1"/>
</dbReference>
<dbReference type="InterPro" id="IPR021527">
    <property type="entry name" value="DUF2795"/>
</dbReference>
<sequence>MHPDSTVQMHVHPRIAVCCSGCAGRAPTRWSPFRPATGGTGCGTARRAPGGTMAATIRDHLEEPLGEADSPSTRNDLIDAAVDRGDPTAVQALRAIPDRDYADLAEVLRAVESADGVGR</sequence>
<organism evidence="1 2">
    <name type="scientific">Saccharothrix yanglingensis</name>
    <dbReference type="NCBI Taxonomy" id="659496"/>
    <lineage>
        <taxon>Bacteria</taxon>
        <taxon>Bacillati</taxon>
        <taxon>Actinomycetota</taxon>
        <taxon>Actinomycetes</taxon>
        <taxon>Pseudonocardiales</taxon>
        <taxon>Pseudonocardiaceae</taxon>
        <taxon>Saccharothrix</taxon>
    </lineage>
</organism>